<dbReference type="Pfam" id="PF01565">
    <property type="entry name" value="FAD_binding_4"/>
    <property type="match status" value="1"/>
</dbReference>
<dbReference type="PATRIC" id="fig|742159.3.peg.4137"/>
<reference evidence="8" key="1">
    <citation type="submission" date="2010-03" db="EMBL/GenBank/DDBJ databases">
        <title>Complete sequence of Mobiluncus curtisii ATCC 43063.</title>
        <authorList>
            <person name="Muzny D."/>
            <person name="Qin X."/>
            <person name="Deng J."/>
            <person name="Jiang H."/>
            <person name="Liu Y."/>
            <person name="Qu J."/>
            <person name="Song X.-Z."/>
            <person name="Zhang L."/>
            <person name="Thornton R."/>
            <person name="Coyle M."/>
            <person name="Francisco L."/>
            <person name="Jackson L."/>
            <person name="Javaid M."/>
            <person name="Korchina V."/>
            <person name="Kovar C."/>
            <person name="Mata R."/>
            <person name="Mathew T."/>
            <person name="Ngo R."/>
            <person name="Nguyen L."/>
            <person name="Nguyen N."/>
            <person name="Okwuonu G."/>
            <person name="Ongeri F."/>
            <person name="Pham C."/>
            <person name="Simmons D."/>
            <person name="Wilczek-Boney K."/>
            <person name="Hale W."/>
            <person name="Jakkamsetti A."/>
            <person name="Pham P."/>
            <person name="Ruth R."/>
            <person name="San Lucas F."/>
            <person name="Warren J."/>
            <person name="Zhang J."/>
            <person name="Zhao Z."/>
            <person name="Zhou C."/>
            <person name="Zhu D."/>
            <person name="Lee S."/>
            <person name="Bess C."/>
            <person name="Blankenburg K."/>
            <person name="Forbes L."/>
            <person name="Fu Q."/>
            <person name="Gubbala S."/>
            <person name="Hirani K."/>
            <person name="Jayaseelan J.C."/>
            <person name="Lara F."/>
            <person name="Munidasa M."/>
            <person name="Palculict T."/>
            <person name="Patil S."/>
            <person name="Pu L.-L."/>
            <person name="Saada N."/>
            <person name="Tang L."/>
            <person name="Weissenberger G."/>
            <person name="Zhu Y."/>
            <person name="Hemphill L."/>
            <person name="Shang Y."/>
            <person name="Youmans B."/>
            <person name="Ayvaz T."/>
            <person name="Ross M."/>
            <person name="Santibanez J."/>
            <person name="Aqrawi P."/>
            <person name="Gross S."/>
            <person name="Joshi V."/>
            <person name="Fowler G."/>
            <person name="Nazareth L."/>
            <person name="Reid J."/>
            <person name="Worley K."/>
            <person name="Petrosino J."/>
            <person name="Highlander S."/>
            <person name="Gibbs R."/>
            <person name="Gibbs R."/>
        </authorList>
    </citation>
    <scope>NUCLEOTIDE SEQUENCE [LARGE SCALE GENOMIC DNA]</scope>
    <source>
        <strain evidence="8">ATCC 43553</strain>
    </source>
</reference>
<dbReference type="Pfam" id="PF00884">
    <property type="entry name" value="Sulfatase"/>
    <property type="match status" value="1"/>
</dbReference>
<dbReference type="HOGENOM" id="CLU_366665_0_0_4"/>
<dbReference type="InterPro" id="IPR051264">
    <property type="entry name" value="FAD-oxidored/transferase_4"/>
</dbReference>
<dbReference type="InterPro" id="IPR000917">
    <property type="entry name" value="Sulfatase_N"/>
</dbReference>
<dbReference type="EC" id="3.1.6.-" evidence="7"/>
<proteinExistence type="inferred from homology"/>
<dbReference type="FunFam" id="1.10.45.10:FF:000001">
    <property type="entry name" value="D-lactate dehydrogenase mitochondrial"/>
    <property type="match status" value="1"/>
</dbReference>
<dbReference type="PANTHER" id="PTHR43716:SF1">
    <property type="entry name" value="D-2-HYDROXYGLUTARATE DEHYDROGENASE, MITOCHONDRIAL"/>
    <property type="match status" value="1"/>
</dbReference>
<keyword evidence="5" id="KW-0560">Oxidoreductase</keyword>
<dbReference type="RefSeq" id="WP_006219250.1">
    <property type="nucleotide sequence ID" value="NZ_GG770409.1"/>
</dbReference>
<dbReference type="Proteomes" id="UP000004510">
    <property type="component" value="Unassembled WGS sequence"/>
</dbReference>
<dbReference type="InterPro" id="IPR004113">
    <property type="entry name" value="FAD-bd_oxidored_4_C"/>
</dbReference>
<organism evidence="7 8">
    <name type="scientific">Achromobacter piechaudii ATCC 43553</name>
    <dbReference type="NCBI Taxonomy" id="742159"/>
    <lineage>
        <taxon>Bacteria</taxon>
        <taxon>Pseudomonadati</taxon>
        <taxon>Pseudomonadota</taxon>
        <taxon>Betaproteobacteria</taxon>
        <taxon>Burkholderiales</taxon>
        <taxon>Alcaligenaceae</taxon>
        <taxon>Achromobacter</taxon>
    </lineage>
</organism>
<dbReference type="SUPFAM" id="SSF56176">
    <property type="entry name" value="FAD-binding/transporter-associated domain-like"/>
    <property type="match status" value="1"/>
</dbReference>
<dbReference type="GO" id="GO:0016491">
    <property type="term" value="F:oxidoreductase activity"/>
    <property type="evidence" value="ECO:0007669"/>
    <property type="project" value="UniProtKB-KW"/>
</dbReference>
<dbReference type="Gene3D" id="3.40.720.10">
    <property type="entry name" value="Alkaline Phosphatase, subunit A"/>
    <property type="match status" value="1"/>
</dbReference>
<dbReference type="InterPro" id="IPR017850">
    <property type="entry name" value="Alkaline_phosphatase_core_sf"/>
</dbReference>
<evidence type="ECO:0000313" key="8">
    <source>
        <dbReference type="Proteomes" id="UP000004510"/>
    </source>
</evidence>
<dbReference type="SUPFAM" id="SSF53649">
    <property type="entry name" value="Alkaline phosphatase-like"/>
    <property type="match status" value="1"/>
</dbReference>
<protein>
    <submittedName>
        <fullName evidence="7">Arylsulfatase</fullName>
        <ecNumber evidence="7">3.1.6.-</ecNumber>
    </submittedName>
</protein>
<dbReference type="InterPro" id="IPR016166">
    <property type="entry name" value="FAD-bd_PCMH"/>
</dbReference>
<dbReference type="Gene3D" id="3.30.70.2740">
    <property type="match status" value="1"/>
</dbReference>
<dbReference type="eggNOG" id="COG0277">
    <property type="taxonomic scope" value="Bacteria"/>
</dbReference>
<dbReference type="SUPFAM" id="SSF55103">
    <property type="entry name" value="FAD-linked oxidases, C-terminal domain"/>
    <property type="match status" value="1"/>
</dbReference>
<feature type="domain" description="FAD-binding PCMH-type" evidence="6">
    <location>
        <begin position="333"/>
        <end position="516"/>
    </location>
</feature>
<dbReference type="GO" id="GO:0071949">
    <property type="term" value="F:FAD binding"/>
    <property type="evidence" value="ECO:0007669"/>
    <property type="project" value="InterPro"/>
</dbReference>
<dbReference type="EMBL" id="ADMS01000071">
    <property type="protein sequence ID" value="EFF75492.1"/>
    <property type="molecule type" value="Genomic_DNA"/>
</dbReference>
<dbReference type="PANTHER" id="PTHR43716">
    <property type="entry name" value="D-2-HYDROXYGLUTARATE DEHYDROGENASE, MITOCHONDRIAL"/>
    <property type="match status" value="1"/>
</dbReference>
<dbReference type="InterPro" id="IPR036318">
    <property type="entry name" value="FAD-bd_PCMH-like_sf"/>
</dbReference>
<name>D4XCI1_9BURK</name>
<evidence type="ECO:0000256" key="2">
    <source>
        <dbReference type="ARBA" id="ARBA00008000"/>
    </source>
</evidence>
<keyword evidence="3" id="KW-0285">Flavoprotein</keyword>
<gene>
    <name evidence="7" type="ORF">HMPREF0004_3178</name>
</gene>
<dbReference type="PROSITE" id="PS51387">
    <property type="entry name" value="FAD_PCMH"/>
    <property type="match status" value="1"/>
</dbReference>
<evidence type="ECO:0000256" key="1">
    <source>
        <dbReference type="ARBA" id="ARBA00001974"/>
    </source>
</evidence>
<evidence type="ECO:0000256" key="5">
    <source>
        <dbReference type="ARBA" id="ARBA00023002"/>
    </source>
</evidence>
<evidence type="ECO:0000259" key="6">
    <source>
        <dbReference type="PROSITE" id="PS51387"/>
    </source>
</evidence>
<comment type="similarity">
    <text evidence="2">Belongs to the FAD-binding oxidoreductase/transferase type 4 family.</text>
</comment>
<dbReference type="InterPro" id="IPR016171">
    <property type="entry name" value="Vanillyl_alc_oxidase_C-sub2"/>
</dbReference>
<dbReference type="OrthoDB" id="9766107at2"/>
<comment type="cofactor">
    <cofactor evidence="1">
        <name>FAD</name>
        <dbReference type="ChEBI" id="CHEBI:57692"/>
    </cofactor>
</comment>
<comment type="caution">
    <text evidence="7">The sequence shown here is derived from an EMBL/GenBank/DDBJ whole genome shotgun (WGS) entry which is preliminary data.</text>
</comment>
<dbReference type="CDD" id="cd16037">
    <property type="entry name" value="sulfatase_like"/>
    <property type="match status" value="1"/>
</dbReference>
<dbReference type="InterPro" id="IPR016169">
    <property type="entry name" value="FAD-bd_PCMH_sub2"/>
</dbReference>
<dbReference type="Pfam" id="PF02913">
    <property type="entry name" value="FAD-oxidase_C"/>
    <property type="match status" value="1"/>
</dbReference>
<accession>D4XCI1</accession>
<dbReference type="GO" id="GO:0016787">
    <property type="term" value="F:hydrolase activity"/>
    <property type="evidence" value="ECO:0007669"/>
    <property type="project" value="UniProtKB-KW"/>
</dbReference>
<keyword evidence="7" id="KW-0378">Hydrolase</keyword>
<evidence type="ECO:0000256" key="3">
    <source>
        <dbReference type="ARBA" id="ARBA00022630"/>
    </source>
</evidence>
<dbReference type="InterPro" id="IPR006094">
    <property type="entry name" value="Oxid_FAD_bind_N"/>
</dbReference>
<sequence length="760" mass="82709">MKGKNIVVIMSDEHNPTFMGCSGHPFIKTPNLDALAARGARFPNAYTPSPICVPARAAFATGHRVHQTRHWDNAMPYVGDPQGWGHVLQQHGINVESIGKLHYRNEEDPVGFDAEHIPMHVVGGHGMVWASIRDPYLPVAGRKRMLGERIGMGESPYTSYDRSVTDRTLQWLRAAADRDQPFVLYVGLVAPHFPLIAPQEFFTLYEARQIPQAKLHPKNGYERHPWVQAYAEFERSEETFQDEDERVNAFLAYYGLCSFLDSNVGRIVDELVALGLADSTHVVYTSDHGDNVGARGLWGKSTLYQESVGIPMILAGPDVTPSVCETAVDLLDLYPTLLQAVGVDPAPHQGTRPGKSLFDIARQGRKITIQGGLTGLAGGAVPDDGDVVINMERMNRIESIDEVEGIMQVQAGATLQRVQEAATEAGWFFPVDLGARGTCQVGGNAATNAGGTQVVRYGTMRDSVLGLEAVLPDGWVVTSLTRLVKISSGLDLRYLFIGSEGTLGVITRLILRLQPDPGAPATALVHVPDTASMALLLRHLKKTLGPQLTAYEFMSAQFLQRAAELTGVSLPLSGDAPWSVLIQASGLAGMDPQVALESALEQALEAGSISECAVASSLSDAQKFWRLRECIPELLTELKPTVNFDCGLPWTEMSGFVTEVEAALKQKYPDATHLFLGHLGDNNVHILTGPHDAGEWLGVEELVYSALRGRQGTISAEHGIGFLKKPFLSYTRSDGEIALLKRIKRALDPNNTLNPGRIVD</sequence>
<dbReference type="AlphaFoldDB" id="D4XCI1"/>
<evidence type="ECO:0000256" key="4">
    <source>
        <dbReference type="ARBA" id="ARBA00022827"/>
    </source>
</evidence>
<dbReference type="Gene3D" id="1.10.45.10">
    <property type="entry name" value="Vanillyl-alcohol Oxidase, Chain A, domain 4"/>
    <property type="match status" value="1"/>
</dbReference>
<dbReference type="GO" id="GO:0022904">
    <property type="term" value="P:respiratory electron transport chain"/>
    <property type="evidence" value="ECO:0007669"/>
    <property type="project" value="TreeGrafter"/>
</dbReference>
<dbReference type="Gene3D" id="3.30.70.2190">
    <property type="match status" value="1"/>
</dbReference>
<dbReference type="Gene3D" id="3.30.465.10">
    <property type="match status" value="1"/>
</dbReference>
<dbReference type="eggNOG" id="COG3119">
    <property type="taxonomic scope" value="Bacteria"/>
</dbReference>
<keyword evidence="4" id="KW-0274">FAD</keyword>
<dbReference type="InterPro" id="IPR016164">
    <property type="entry name" value="FAD-linked_Oxase-like_C"/>
</dbReference>
<evidence type="ECO:0000313" key="7">
    <source>
        <dbReference type="EMBL" id="EFF75492.1"/>
    </source>
</evidence>